<gene>
    <name evidence="1" type="ORF">ACFFH4_11595</name>
</gene>
<sequence>MTKYDDAKQKCLNFIKNMQDFTKDLVNVEFNQSYNDFHTGLVTGRVSDFYNFTYTTKGQEYINLFSSFYEDSYTGSVNGTWQNIDNPDDYHIELYTLADSYYLQAICELNADSTWHTKQAVLSEDGDVIEPAEIVRTGPKEYRLVNKTTGEILDYGRKYIVEYAARIITLTDVEYQLGDVKIWADNLSFNFTPVTEGLKIARIIRNSNDETIGDTSYGLSAFIGKLPSSYLVPEDDPQYDKTGSTALGQYGYKLQERVFIYDVGLALIVFTLSKDYERCNLMLDRMKAEQNMDGSWNFSYDKYIGRLFHDYIRVGAIGWLGWGMCYYMLESGNRVYIDIAVKGANYLLNRQVTDPNDLRYGLLRGGFGAYGADYSYNEIEIEWCSTEHNCSSLQYLWGIYWLTGDNNYRKSAEMIEYALKNTLYDNEEKRFYQGVNATALDKAWALDCTTWAGMACLSFSDVNTADTCMNTANEVYLTSDNIRLNDQLTHYNMTYQLEEAVKGHKPYADITADYANAPDIVWTEGTLGSIALLLKVGRREEAYKLIDEMIRLLEMEGTNGGLVYVTETWGELPWEFHVWESVVSSAWLYICLVDPNAIWSFHTKRVIPIQASKDQRVFKTMTTKKIPNE</sequence>
<evidence type="ECO:0000313" key="2">
    <source>
        <dbReference type="Proteomes" id="UP001589833"/>
    </source>
</evidence>
<name>A0ABV6NFZ1_9BACI</name>
<comment type="caution">
    <text evidence="1">The sequence shown here is derived from an EMBL/GenBank/DDBJ whole genome shotgun (WGS) entry which is preliminary data.</text>
</comment>
<evidence type="ECO:0000313" key="1">
    <source>
        <dbReference type="EMBL" id="MFC0559690.1"/>
    </source>
</evidence>
<organism evidence="1 2">
    <name type="scientific">Halalkalibacter alkalisediminis</name>
    <dbReference type="NCBI Taxonomy" id="935616"/>
    <lineage>
        <taxon>Bacteria</taxon>
        <taxon>Bacillati</taxon>
        <taxon>Bacillota</taxon>
        <taxon>Bacilli</taxon>
        <taxon>Bacillales</taxon>
        <taxon>Bacillaceae</taxon>
        <taxon>Halalkalibacter</taxon>
    </lineage>
</organism>
<dbReference type="RefSeq" id="WP_273845707.1">
    <property type="nucleotide sequence ID" value="NZ_JAQQWT010000014.1"/>
</dbReference>
<dbReference type="Proteomes" id="UP001589833">
    <property type="component" value="Unassembled WGS sequence"/>
</dbReference>
<dbReference type="EMBL" id="JBHLTR010000016">
    <property type="protein sequence ID" value="MFC0559690.1"/>
    <property type="molecule type" value="Genomic_DNA"/>
</dbReference>
<dbReference type="InterPro" id="IPR008928">
    <property type="entry name" value="6-hairpin_glycosidase_sf"/>
</dbReference>
<protein>
    <submittedName>
        <fullName evidence="1">Uncharacterized protein</fullName>
    </submittedName>
</protein>
<reference evidence="1 2" key="1">
    <citation type="submission" date="2024-09" db="EMBL/GenBank/DDBJ databases">
        <authorList>
            <person name="Sun Q."/>
            <person name="Mori K."/>
        </authorList>
    </citation>
    <scope>NUCLEOTIDE SEQUENCE [LARGE SCALE GENOMIC DNA]</scope>
    <source>
        <strain evidence="1 2">NCAIM B.02301</strain>
    </source>
</reference>
<keyword evidence="2" id="KW-1185">Reference proteome</keyword>
<accession>A0ABV6NFZ1</accession>
<proteinExistence type="predicted"/>
<dbReference type="SUPFAM" id="SSF48208">
    <property type="entry name" value="Six-hairpin glycosidases"/>
    <property type="match status" value="1"/>
</dbReference>